<gene>
    <name evidence="3" type="ORF">RAMLITH_04895</name>
</gene>
<dbReference type="SUPFAM" id="SSF51430">
    <property type="entry name" value="NAD(P)-linked oxidoreductase"/>
    <property type="match status" value="1"/>
</dbReference>
<dbReference type="PANTHER" id="PTHR43625:SF40">
    <property type="entry name" value="ALDO-KETO REDUCTASE YAKC [NADP(+)]"/>
    <property type="match status" value="1"/>
</dbReference>
<evidence type="ECO:0000256" key="1">
    <source>
        <dbReference type="ARBA" id="ARBA00023002"/>
    </source>
</evidence>
<protein>
    <submittedName>
        <fullName evidence="3">Aldo/keto reductase</fullName>
    </submittedName>
</protein>
<dbReference type="GO" id="GO:0005737">
    <property type="term" value="C:cytoplasm"/>
    <property type="evidence" value="ECO:0007669"/>
    <property type="project" value="TreeGrafter"/>
</dbReference>
<dbReference type="GO" id="GO:0016491">
    <property type="term" value="F:oxidoreductase activity"/>
    <property type="evidence" value="ECO:0007669"/>
    <property type="project" value="UniProtKB-KW"/>
</dbReference>
<keyword evidence="1" id="KW-0560">Oxidoreductase</keyword>
<evidence type="ECO:0000259" key="2">
    <source>
        <dbReference type="Pfam" id="PF00248"/>
    </source>
</evidence>
<sequence>MPQRQVGPFQVGAIGLGCMSLSHAYGQPPAAELGERLLLAALDGGVTLFDTAALYGFGANETLVGRVLKPHRRRFTLASKGGLAGVQTEEGMKRVIDGRPESIRRNCEDSLRRLQTDVIDLYYLHRWDKRVPVEESVGAMADLVRAGKVRALGLSEVSAATLRRAHAVHPIAAVQNEYSLWTRNPEIAMLDACRELGATFVAFSPVARGFLCDALHDVTALDAKDIRRHMPRFAPANYAANLMLLPAYRDLAGEAGCTPAQLALAWLLHKAPHIIPIPGTTRVDHLQENLGAAGVKLQAALMQRLEALINQNTVAGDRYSEQSNREVDTETFHEWRCSGS</sequence>
<dbReference type="InterPro" id="IPR023210">
    <property type="entry name" value="NADP_OxRdtase_dom"/>
</dbReference>
<evidence type="ECO:0000313" key="4">
    <source>
        <dbReference type="Proteomes" id="UP000521868"/>
    </source>
</evidence>
<dbReference type="InterPro" id="IPR036812">
    <property type="entry name" value="NAD(P)_OxRdtase_dom_sf"/>
</dbReference>
<dbReference type="AlphaFoldDB" id="A0A7X6DDP7"/>
<proteinExistence type="predicted"/>
<feature type="domain" description="NADP-dependent oxidoreductase" evidence="2">
    <location>
        <begin position="13"/>
        <end position="309"/>
    </location>
</feature>
<evidence type="ECO:0000313" key="3">
    <source>
        <dbReference type="EMBL" id="NKE65148.1"/>
    </source>
</evidence>
<dbReference type="Pfam" id="PF00248">
    <property type="entry name" value="Aldo_ket_red"/>
    <property type="match status" value="1"/>
</dbReference>
<dbReference type="InterPro" id="IPR050791">
    <property type="entry name" value="Aldo-Keto_reductase"/>
</dbReference>
<dbReference type="PANTHER" id="PTHR43625">
    <property type="entry name" value="AFLATOXIN B1 ALDEHYDE REDUCTASE"/>
    <property type="match status" value="1"/>
</dbReference>
<dbReference type="RefSeq" id="WP_168106171.1">
    <property type="nucleotide sequence ID" value="NZ_VTOX01000001.1"/>
</dbReference>
<name>A0A7X6DDP7_9BURK</name>
<dbReference type="Gene3D" id="3.20.20.100">
    <property type="entry name" value="NADP-dependent oxidoreductase domain"/>
    <property type="match status" value="1"/>
</dbReference>
<keyword evidence="4" id="KW-1185">Reference proteome</keyword>
<comment type="caution">
    <text evidence="3">The sequence shown here is derived from an EMBL/GenBank/DDBJ whole genome shotgun (WGS) entry which is preliminary data.</text>
</comment>
<dbReference type="Proteomes" id="UP000521868">
    <property type="component" value="Unassembled WGS sequence"/>
</dbReference>
<reference evidence="3 4" key="1">
    <citation type="journal article" date="2020" name="Nature">
        <title>Bacterial chemolithoautotrophy via manganese oxidation.</title>
        <authorList>
            <person name="Yu H."/>
            <person name="Leadbetter J.R."/>
        </authorList>
    </citation>
    <scope>NUCLEOTIDE SEQUENCE [LARGE SCALE GENOMIC DNA]</scope>
    <source>
        <strain evidence="3 4">RBP-1</strain>
    </source>
</reference>
<organism evidence="3 4">
    <name type="scientific">Ramlibacter lithotrophicus</name>
    <dbReference type="NCBI Taxonomy" id="2606681"/>
    <lineage>
        <taxon>Bacteria</taxon>
        <taxon>Pseudomonadati</taxon>
        <taxon>Pseudomonadota</taxon>
        <taxon>Betaproteobacteria</taxon>
        <taxon>Burkholderiales</taxon>
        <taxon>Comamonadaceae</taxon>
        <taxon>Ramlibacter</taxon>
    </lineage>
</organism>
<dbReference type="PROSITE" id="PS51257">
    <property type="entry name" value="PROKAR_LIPOPROTEIN"/>
    <property type="match status" value="1"/>
</dbReference>
<accession>A0A7X6DDP7</accession>
<dbReference type="EMBL" id="VTOX01000001">
    <property type="protein sequence ID" value="NKE65148.1"/>
    <property type="molecule type" value="Genomic_DNA"/>
</dbReference>